<evidence type="ECO:0000256" key="8">
    <source>
        <dbReference type="ARBA" id="ARBA00023098"/>
    </source>
</evidence>
<evidence type="ECO:0000313" key="12">
    <source>
        <dbReference type="Proteomes" id="UP000753961"/>
    </source>
</evidence>
<evidence type="ECO:0000256" key="5">
    <source>
        <dbReference type="ARBA" id="ARBA00022556"/>
    </source>
</evidence>
<dbReference type="Proteomes" id="UP000753961">
    <property type="component" value="Unassembled WGS sequence"/>
</dbReference>
<dbReference type="GO" id="GO:0008915">
    <property type="term" value="F:lipid-A-disaccharide synthase activity"/>
    <property type="evidence" value="ECO:0007669"/>
    <property type="project" value="UniProtKB-UniRule"/>
</dbReference>
<name>A0A953I0M0_9BACT</name>
<dbReference type="GO" id="GO:0009245">
    <property type="term" value="P:lipid A biosynthetic process"/>
    <property type="evidence" value="ECO:0007669"/>
    <property type="project" value="UniProtKB-UniRule"/>
</dbReference>
<comment type="caution">
    <text evidence="11">The sequence shown here is derived from an EMBL/GenBank/DDBJ whole genome shotgun (WGS) entry which is preliminary data.</text>
</comment>
<evidence type="ECO:0000256" key="9">
    <source>
        <dbReference type="ARBA" id="ARBA00048975"/>
    </source>
</evidence>
<evidence type="ECO:0000256" key="3">
    <source>
        <dbReference type="ARBA" id="ARBA00020902"/>
    </source>
</evidence>
<proteinExistence type="predicted"/>
<evidence type="ECO:0000313" key="11">
    <source>
        <dbReference type="EMBL" id="MBY5960211.1"/>
    </source>
</evidence>
<evidence type="ECO:0000256" key="10">
    <source>
        <dbReference type="NCBIfam" id="TIGR00215"/>
    </source>
</evidence>
<dbReference type="NCBIfam" id="TIGR00215">
    <property type="entry name" value="lpxB"/>
    <property type="match status" value="1"/>
</dbReference>
<accession>A0A953I0M0</accession>
<evidence type="ECO:0000256" key="6">
    <source>
        <dbReference type="ARBA" id="ARBA00022676"/>
    </source>
</evidence>
<keyword evidence="12" id="KW-1185">Reference proteome</keyword>
<gene>
    <name evidence="11" type="primary">lpxB</name>
    <name evidence="11" type="ORF">KUV50_18805</name>
</gene>
<dbReference type="PANTHER" id="PTHR30372:SF4">
    <property type="entry name" value="LIPID-A-DISACCHARIDE SYNTHASE, MITOCHONDRIAL-RELATED"/>
    <property type="match status" value="1"/>
</dbReference>
<keyword evidence="8" id="KW-0443">Lipid metabolism</keyword>
<keyword evidence="7 11" id="KW-0808">Transferase</keyword>
<dbReference type="EMBL" id="JAHVHU010000026">
    <property type="protein sequence ID" value="MBY5960211.1"/>
    <property type="molecule type" value="Genomic_DNA"/>
</dbReference>
<dbReference type="AlphaFoldDB" id="A0A953I0M0"/>
<dbReference type="Pfam" id="PF02684">
    <property type="entry name" value="LpxB"/>
    <property type="match status" value="1"/>
</dbReference>
<reference evidence="11" key="1">
    <citation type="submission" date="2021-06" db="EMBL/GenBank/DDBJ databases">
        <title>44 bacteria genomes isolated from Dapeng, Shenzhen.</title>
        <authorList>
            <person name="Zheng W."/>
            <person name="Yu S."/>
            <person name="Huang Y."/>
        </authorList>
    </citation>
    <scope>NUCLEOTIDE SEQUENCE</scope>
    <source>
        <strain evidence="11">DP5N28-2</strain>
    </source>
</reference>
<comment type="catalytic activity">
    <reaction evidence="9">
        <text>a lipid X + a UDP-2-N,3-O-bis[(3R)-3-hydroxyacyl]-alpha-D-glucosamine = a lipid A disaccharide + UDP + H(+)</text>
        <dbReference type="Rhea" id="RHEA:67828"/>
        <dbReference type="ChEBI" id="CHEBI:15378"/>
        <dbReference type="ChEBI" id="CHEBI:58223"/>
        <dbReference type="ChEBI" id="CHEBI:137748"/>
        <dbReference type="ChEBI" id="CHEBI:176338"/>
        <dbReference type="ChEBI" id="CHEBI:176343"/>
        <dbReference type="EC" id="2.4.1.182"/>
    </reaction>
</comment>
<evidence type="ECO:0000256" key="7">
    <source>
        <dbReference type="ARBA" id="ARBA00022679"/>
    </source>
</evidence>
<sequence length="386" mass="43717">MNKKLYIIAGEPSGDLHGGHLVEALKRQDPQMQFRGFGGPKMAKAGVDLDQTIDRLSFMGFSEVIRHLPVILSNFRLAKKAIRDYKPDAIIYIDFPGFNMRMARWAARHGYRNFYYIAPQAWAWKERRALDLKKYIDELFCILPFEKSFFARFDYEVHYVGHPLVDIIKNYRQAQKASVSVNQIGTHPDLANSDDSHAVRSEKIIALLPGSRRQEVSKILPVQLKAVREIPGYRIVIGKSPHVPQSIYDSIVGHQHPVSYDEDTYALLSNAYIACVASGTATLETALFKVPEVVCFKGSQISYYIARRLIKVPYISLVNLIMNKEVVRELIQDALSASGLRKEVMELTQNLKRKELTKQYIELEEKLGVGGAAEKTANIMISKLGS</sequence>
<dbReference type="SUPFAM" id="SSF53756">
    <property type="entry name" value="UDP-Glycosyltransferase/glycogen phosphorylase"/>
    <property type="match status" value="1"/>
</dbReference>
<protein>
    <recommendedName>
        <fullName evidence="3 10">Lipid-A-disaccharide synthase</fullName>
        <ecNumber evidence="2 10">2.4.1.182</ecNumber>
    </recommendedName>
</protein>
<keyword evidence="5" id="KW-0441">Lipid A biosynthesis</keyword>
<evidence type="ECO:0000256" key="4">
    <source>
        <dbReference type="ARBA" id="ARBA00022516"/>
    </source>
</evidence>
<evidence type="ECO:0000256" key="1">
    <source>
        <dbReference type="ARBA" id="ARBA00002056"/>
    </source>
</evidence>
<keyword evidence="6 11" id="KW-0328">Glycosyltransferase</keyword>
<dbReference type="PANTHER" id="PTHR30372">
    <property type="entry name" value="LIPID-A-DISACCHARIDE SYNTHASE"/>
    <property type="match status" value="1"/>
</dbReference>
<evidence type="ECO:0000256" key="2">
    <source>
        <dbReference type="ARBA" id="ARBA00012687"/>
    </source>
</evidence>
<dbReference type="EC" id="2.4.1.182" evidence="2 10"/>
<dbReference type="InterPro" id="IPR003835">
    <property type="entry name" value="Glyco_trans_19"/>
</dbReference>
<dbReference type="GO" id="GO:0005543">
    <property type="term" value="F:phospholipid binding"/>
    <property type="evidence" value="ECO:0007669"/>
    <property type="project" value="TreeGrafter"/>
</dbReference>
<dbReference type="GO" id="GO:0016020">
    <property type="term" value="C:membrane"/>
    <property type="evidence" value="ECO:0007669"/>
    <property type="project" value="GOC"/>
</dbReference>
<comment type="function">
    <text evidence="1">Condensation of UDP-2,3-diacylglucosamine and 2,3-diacylglucosamine-1-phosphate to form lipid A disaccharide, a precursor of lipid A, a phosphorylated glycolipid that anchors the lipopolysaccharide to the outer membrane of the cell.</text>
</comment>
<organism evidence="11 12">
    <name type="scientific">Membranihabitans marinus</name>
    <dbReference type="NCBI Taxonomy" id="1227546"/>
    <lineage>
        <taxon>Bacteria</taxon>
        <taxon>Pseudomonadati</taxon>
        <taxon>Bacteroidota</taxon>
        <taxon>Saprospiria</taxon>
        <taxon>Saprospirales</taxon>
        <taxon>Saprospiraceae</taxon>
        <taxon>Membranihabitans</taxon>
    </lineage>
</organism>
<keyword evidence="4" id="KW-0444">Lipid biosynthesis</keyword>
<dbReference type="RefSeq" id="WP_222581759.1">
    <property type="nucleotide sequence ID" value="NZ_JAHVHU010000026.1"/>
</dbReference>